<reference evidence="1 2" key="1">
    <citation type="submission" date="2019-05" db="EMBL/GenBank/DDBJ databases">
        <title>Mikania micrantha, genome provides insights into the molecular mechanism of rapid growth.</title>
        <authorList>
            <person name="Liu B."/>
        </authorList>
    </citation>
    <scope>NUCLEOTIDE SEQUENCE [LARGE SCALE GENOMIC DNA]</scope>
    <source>
        <strain evidence="1">NLD-2019</strain>
        <tissue evidence="1">Leaf</tissue>
    </source>
</reference>
<protein>
    <submittedName>
        <fullName evidence="1">Uncharacterized protein</fullName>
    </submittedName>
</protein>
<gene>
    <name evidence="1" type="ORF">E3N88_41717</name>
</gene>
<dbReference type="Proteomes" id="UP000326396">
    <property type="component" value="Unassembled WGS sequence"/>
</dbReference>
<name>A0A5N6LJU5_9ASTR</name>
<evidence type="ECO:0000313" key="1">
    <source>
        <dbReference type="EMBL" id="KAD2158596.1"/>
    </source>
</evidence>
<accession>A0A5N6LJU5</accession>
<dbReference type="EMBL" id="SZYD01000130">
    <property type="protein sequence ID" value="KAD2158596.1"/>
    <property type="molecule type" value="Genomic_DNA"/>
</dbReference>
<proteinExistence type="predicted"/>
<organism evidence="1 2">
    <name type="scientific">Mikania micrantha</name>
    <name type="common">bitter vine</name>
    <dbReference type="NCBI Taxonomy" id="192012"/>
    <lineage>
        <taxon>Eukaryota</taxon>
        <taxon>Viridiplantae</taxon>
        <taxon>Streptophyta</taxon>
        <taxon>Embryophyta</taxon>
        <taxon>Tracheophyta</taxon>
        <taxon>Spermatophyta</taxon>
        <taxon>Magnoliopsida</taxon>
        <taxon>eudicotyledons</taxon>
        <taxon>Gunneridae</taxon>
        <taxon>Pentapetalae</taxon>
        <taxon>asterids</taxon>
        <taxon>campanulids</taxon>
        <taxon>Asterales</taxon>
        <taxon>Asteraceae</taxon>
        <taxon>Asteroideae</taxon>
        <taxon>Heliantheae alliance</taxon>
        <taxon>Eupatorieae</taxon>
        <taxon>Mikania</taxon>
    </lineage>
</organism>
<dbReference type="AlphaFoldDB" id="A0A5N6LJU5"/>
<sequence>MKLGLLGSTETHRGTRWAPKWAFAAREAQVGEFEFSEIHRARRGHPPYARLGAAVKNISDPLEATPFCSRIIQAPMKLKKVVYAPILHF</sequence>
<evidence type="ECO:0000313" key="2">
    <source>
        <dbReference type="Proteomes" id="UP000326396"/>
    </source>
</evidence>
<comment type="caution">
    <text evidence="1">The sequence shown here is derived from an EMBL/GenBank/DDBJ whole genome shotgun (WGS) entry which is preliminary data.</text>
</comment>
<keyword evidence="2" id="KW-1185">Reference proteome</keyword>